<protein>
    <recommendedName>
        <fullName evidence="6">Methyltransferase domain-containing protein</fullName>
    </recommendedName>
</protein>
<evidence type="ECO:0000259" key="3">
    <source>
        <dbReference type="Pfam" id="PF14856"/>
    </source>
</evidence>
<feature type="domain" description="Ecp2 effector protein-like" evidence="3">
    <location>
        <begin position="59"/>
        <end position="153"/>
    </location>
</feature>
<accession>G0S9S5</accession>
<dbReference type="InterPro" id="IPR029226">
    <property type="entry name" value="Ecp2-like"/>
</dbReference>
<reference evidence="4 5" key="1">
    <citation type="journal article" date="2011" name="Cell">
        <title>Insight into structure and assembly of the nuclear pore complex by utilizing the genome of a eukaryotic thermophile.</title>
        <authorList>
            <person name="Amlacher S."/>
            <person name="Sarges P."/>
            <person name="Flemming D."/>
            <person name="van Noort V."/>
            <person name="Kunze R."/>
            <person name="Devos D.P."/>
            <person name="Arumugam M."/>
            <person name="Bork P."/>
            <person name="Hurt E."/>
        </authorList>
    </citation>
    <scope>NUCLEOTIDE SEQUENCE [LARGE SCALE GENOMIC DNA]</scope>
    <source>
        <strain evidence="5">DSM 1495 / CBS 144.50 / IMI 039719</strain>
    </source>
</reference>
<dbReference type="AlphaFoldDB" id="G0S9S5"/>
<name>G0S9S5_CHATD</name>
<keyword evidence="5" id="KW-1185">Reference proteome</keyword>
<evidence type="ECO:0008006" key="6">
    <source>
        <dbReference type="Google" id="ProtNLM"/>
    </source>
</evidence>
<dbReference type="GeneID" id="18258737"/>
<dbReference type="HOGENOM" id="CLU_615383_0_0_1"/>
<evidence type="ECO:0000256" key="1">
    <source>
        <dbReference type="SAM" id="SignalP"/>
    </source>
</evidence>
<organism evidence="5">
    <name type="scientific">Chaetomium thermophilum (strain DSM 1495 / CBS 144.50 / IMI 039719)</name>
    <name type="common">Thermochaetoides thermophila</name>
    <dbReference type="NCBI Taxonomy" id="759272"/>
    <lineage>
        <taxon>Eukaryota</taxon>
        <taxon>Fungi</taxon>
        <taxon>Dikarya</taxon>
        <taxon>Ascomycota</taxon>
        <taxon>Pezizomycotina</taxon>
        <taxon>Sordariomycetes</taxon>
        <taxon>Sordariomycetidae</taxon>
        <taxon>Sordariales</taxon>
        <taxon>Chaetomiaceae</taxon>
        <taxon>Thermochaetoides</taxon>
    </lineage>
</organism>
<dbReference type="KEGG" id="cthr:CTHT_0046990"/>
<dbReference type="Gene3D" id="3.40.50.150">
    <property type="entry name" value="Vaccinia Virus protein VP39"/>
    <property type="match status" value="1"/>
</dbReference>
<gene>
    <name evidence="4" type="ORF">CTHT_0046990</name>
</gene>
<evidence type="ECO:0000259" key="2">
    <source>
        <dbReference type="Pfam" id="PF13649"/>
    </source>
</evidence>
<dbReference type="InterPro" id="IPR041698">
    <property type="entry name" value="Methyltransf_25"/>
</dbReference>
<evidence type="ECO:0000313" key="4">
    <source>
        <dbReference type="EMBL" id="EGS20186.1"/>
    </source>
</evidence>
<dbReference type="CDD" id="cd02440">
    <property type="entry name" value="AdoMet_MTases"/>
    <property type="match status" value="1"/>
</dbReference>
<dbReference type="eggNOG" id="ENOG502SNAE">
    <property type="taxonomic scope" value="Eukaryota"/>
</dbReference>
<dbReference type="RefSeq" id="XP_006695071.1">
    <property type="nucleotide sequence ID" value="XM_006695008.1"/>
</dbReference>
<feature type="domain" description="Methyltransferase" evidence="2">
    <location>
        <begin position="228"/>
        <end position="332"/>
    </location>
</feature>
<dbReference type="SUPFAM" id="SSF53335">
    <property type="entry name" value="S-adenosyl-L-methionine-dependent methyltransferases"/>
    <property type="match status" value="1"/>
</dbReference>
<dbReference type="InterPro" id="IPR029063">
    <property type="entry name" value="SAM-dependent_MTases_sf"/>
</dbReference>
<evidence type="ECO:0000313" key="5">
    <source>
        <dbReference type="Proteomes" id="UP000008066"/>
    </source>
</evidence>
<dbReference type="OrthoDB" id="6329284at2759"/>
<dbReference type="Pfam" id="PF14856">
    <property type="entry name" value="Hce2"/>
    <property type="match status" value="1"/>
</dbReference>
<keyword evidence="1" id="KW-0732">Signal</keyword>
<feature type="signal peptide" evidence="1">
    <location>
        <begin position="1"/>
        <end position="21"/>
    </location>
</feature>
<sequence length="445" mass="50026">MLPLCTTTVVFISMASMVASASPVNFTPAAVTESTNTTTLIKRTQFYPGNQKAGEDDWCEKYQMGQFTRGNSNRAKSADCEAILKDIPTPGYWLITLDDTKAHEKNGRWVQIAKHSTCAFDVRLSKAYKQDRPENMWDFKFGTEDMWWAISNYAWDPDTKDGTPQSLAMGHDTSSLSQQALSSWKANAQAWDAQITPNGNKYWRHLQEPCLRRLLGAYLSKSGGCRALDLATGNGLCARWMASLMDPAGKRDVLATDGAESMLDVARIRVKEAGLEGVVRFRKVDVTSKEDLVGLVRAEGKWDVVLMNMALMDVGEVWILAKTLPHLLRKGGVINHETGEFEILRSIVVREYMNVAPYKGVAVVGQPEKQVGVQHREFLLSCLSEWQIYFHRPMHELFGVFFREGLVMDALEELAFPEEAKEEKVTATVNFTQFPVILAFRLRLP</sequence>
<dbReference type="EMBL" id="GL988043">
    <property type="protein sequence ID" value="EGS20186.1"/>
    <property type="molecule type" value="Genomic_DNA"/>
</dbReference>
<dbReference type="Pfam" id="PF13649">
    <property type="entry name" value="Methyltransf_25"/>
    <property type="match status" value="1"/>
</dbReference>
<dbReference type="Proteomes" id="UP000008066">
    <property type="component" value="Unassembled WGS sequence"/>
</dbReference>
<proteinExistence type="predicted"/>
<feature type="chain" id="PRO_5003408932" description="Methyltransferase domain-containing protein" evidence="1">
    <location>
        <begin position="22"/>
        <end position="445"/>
    </location>
</feature>